<reference evidence="3" key="2">
    <citation type="submission" date="2011-02" db="EMBL/GenBank/DDBJ databases">
        <title>The complete genome of Syntrophobotulus glycolicus DSM 8271.</title>
        <authorList>
            <person name="Lucas S."/>
            <person name="Copeland A."/>
            <person name="Lapidus A."/>
            <person name="Bruce D."/>
            <person name="Goodwin L."/>
            <person name="Pitluck S."/>
            <person name="Kyrpides N."/>
            <person name="Mavromatis K."/>
            <person name="Pagani I."/>
            <person name="Ivanova N."/>
            <person name="Mikhailova N."/>
            <person name="Chertkov O."/>
            <person name="Held B."/>
            <person name="Detter J.C."/>
            <person name="Tapia R."/>
            <person name="Han C."/>
            <person name="Land M."/>
            <person name="Hauser L."/>
            <person name="Markowitz V."/>
            <person name="Cheng J.-F."/>
            <person name="Hugenholtz P."/>
            <person name="Woyke T."/>
            <person name="Wu D."/>
            <person name="Spring S."/>
            <person name="Schroeder M."/>
            <person name="Brambilla E."/>
            <person name="Klenk H.-P."/>
            <person name="Eisen J.A."/>
        </authorList>
    </citation>
    <scope>NUCLEOTIDE SEQUENCE [LARGE SCALE GENOMIC DNA]</scope>
    <source>
        <strain evidence="3">DSM 8271 / FlGlyR</strain>
    </source>
</reference>
<comment type="similarity">
    <text evidence="1">Belongs to the MecA family.</text>
</comment>
<gene>
    <name evidence="2" type="ordered locus">Sgly_0626</name>
</gene>
<accession>F0SZX7</accession>
<dbReference type="EMBL" id="CP002547">
    <property type="protein sequence ID" value="ADY54988.1"/>
    <property type="molecule type" value="Genomic_DNA"/>
</dbReference>
<dbReference type="STRING" id="645991.Sgly_0626"/>
<dbReference type="HOGENOM" id="CLU_071496_3_0_9"/>
<name>F0SZX7_SYNGF</name>
<dbReference type="RefSeq" id="WP_013623859.1">
    <property type="nucleotide sequence ID" value="NC_015172.1"/>
</dbReference>
<dbReference type="Pfam" id="PF05389">
    <property type="entry name" value="MecA"/>
    <property type="match status" value="1"/>
</dbReference>
<evidence type="ECO:0000313" key="3">
    <source>
        <dbReference type="Proteomes" id="UP000007488"/>
    </source>
</evidence>
<protein>
    <submittedName>
        <fullName evidence="2">Negative regulator of genetic competence</fullName>
    </submittedName>
</protein>
<organism evidence="2 3">
    <name type="scientific">Syntrophobotulus glycolicus (strain DSM 8271 / FlGlyR)</name>
    <dbReference type="NCBI Taxonomy" id="645991"/>
    <lineage>
        <taxon>Bacteria</taxon>
        <taxon>Bacillati</taxon>
        <taxon>Bacillota</taxon>
        <taxon>Clostridia</taxon>
        <taxon>Eubacteriales</taxon>
        <taxon>Desulfitobacteriaceae</taxon>
        <taxon>Syntrophobotulus</taxon>
    </lineage>
</organism>
<proteinExistence type="inferred from homology"/>
<dbReference type="InterPro" id="IPR008681">
    <property type="entry name" value="Neg-reg_MecA"/>
</dbReference>
<dbReference type="KEGG" id="sgy:Sgly_0626"/>
<dbReference type="InterPro" id="IPR038471">
    <property type="entry name" value="MecA_C_sf"/>
</dbReference>
<sequence>MRILKVNENTVRIFISFSELSARNISLADFFQRSERTEQFFWEIIGKAREEVNFNLDQPFWIQATVASDDEFVITVIKQDEQIEAEINHIIQNNFNDKKSTPKVSVKTANSDWVYVFSDFEDVLNCLSLIPDVPQLSSALYKYEQEYFLSLGKMTSSRKRKIMEAILDEYGEAILLSDIFLKEHGETIISENAISKLKKIVEDKTVI</sequence>
<dbReference type="OrthoDB" id="2085234at2"/>
<keyword evidence="3" id="KW-1185">Reference proteome</keyword>
<dbReference type="PANTHER" id="PTHR39161">
    <property type="entry name" value="ADAPTER PROTEIN MECA"/>
    <property type="match status" value="1"/>
</dbReference>
<dbReference type="eggNOG" id="COG4862">
    <property type="taxonomic scope" value="Bacteria"/>
</dbReference>
<evidence type="ECO:0000313" key="2">
    <source>
        <dbReference type="EMBL" id="ADY54988.1"/>
    </source>
</evidence>
<reference evidence="2 3" key="1">
    <citation type="journal article" date="2011" name="Stand. Genomic Sci.">
        <title>Complete genome sequence of Syntrophobotulus glycolicus type strain (FlGlyR).</title>
        <authorList>
            <person name="Han C."/>
            <person name="Mwirichia R."/>
            <person name="Chertkov O."/>
            <person name="Held B."/>
            <person name="Lapidus A."/>
            <person name="Nolan M."/>
            <person name="Lucas S."/>
            <person name="Hammon N."/>
            <person name="Deshpande S."/>
            <person name="Cheng J.F."/>
            <person name="Tapia R."/>
            <person name="Goodwin L."/>
            <person name="Pitluck S."/>
            <person name="Huntemann M."/>
            <person name="Liolios K."/>
            <person name="Ivanova N."/>
            <person name="Pagani I."/>
            <person name="Mavromatis K."/>
            <person name="Ovchinikova G."/>
            <person name="Pati A."/>
            <person name="Chen A."/>
            <person name="Palaniappan K."/>
            <person name="Land M."/>
            <person name="Hauser L."/>
            <person name="Brambilla E.M."/>
            <person name="Rohde M."/>
            <person name="Spring S."/>
            <person name="Sikorski J."/>
            <person name="Goker M."/>
            <person name="Woyke T."/>
            <person name="Bristow J."/>
            <person name="Eisen J.A."/>
            <person name="Markowitz V."/>
            <person name="Hugenholtz P."/>
            <person name="Kyrpides N.C."/>
            <person name="Klenk H.P."/>
            <person name="Detter J.C."/>
        </authorList>
    </citation>
    <scope>NUCLEOTIDE SEQUENCE [LARGE SCALE GENOMIC DNA]</scope>
    <source>
        <strain evidence="3">DSM 8271 / FlGlyR</strain>
    </source>
</reference>
<evidence type="ECO:0000256" key="1">
    <source>
        <dbReference type="ARBA" id="ARBA00005397"/>
    </source>
</evidence>
<dbReference type="Gene3D" id="3.30.70.1950">
    <property type="match status" value="1"/>
</dbReference>
<dbReference type="Proteomes" id="UP000007488">
    <property type="component" value="Chromosome"/>
</dbReference>
<dbReference type="AlphaFoldDB" id="F0SZX7"/>
<dbReference type="PANTHER" id="PTHR39161:SF1">
    <property type="entry name" value="ADAPTER PROTEIN MECA 1"/>
    <property type="match status" value="1"/>
</dbReference>